<dbReference type="PROSITE" id="PS51376">
    <property type="entry name" value="DBB"/>
    <property type="match status" value="1"/>
</dbReference>
<dbReference type="GO" id="GO:0005102">
    <property type="term" value="F:signaling receptor binding"/>
    <property type="evidence" value="ECO:0007669"/>
    <property type="project" value="TreeGrafter"/>
</dbReference>
<feature type="compositionally biased region" description="Polar residues" evidence="1">
    <location>
        <begin position="382"/>
        <end position="397"/>
    </location>
</feature>
<dbReference type="SMART" id="SM01282">
    <property type="entry name" value="DBB"/>
    <property type="match status" value="1"/>
</dbReference>
<sequence length="448" mass="50863">MSGDIVHNIFYHSDGERCASRLKEFFSGRKYNVQFNLHELQNGYSTDPCNLGVSILVFTPHLHAFITSRMNLDLNAIFPNPELSVVLVVGVEKTRVEIRTLLSSRIWDFHKWTIMEYQATGSFNALDKDIMKLVEKSEGFQPAPSLQKFRVWTREGVKSHEEVLLIFTKPVDNDSKVKVIQEWDSRERMAQPLNPMIYSFTVGDVDPGERKIEVIVNGFSFGRSTLYVPSVISKMEEISKLLHDIVNPIELLCQCLYIVPATLENLDRRLRDLLSNNTSSVSHIFGELNWERFGDSNSNYELPTLLHFGAKYGLRLFCMELLSHPGGTHALKMKNKDGLLPDQIAQKEKFDDLAKDLHAGKKDFACLGIMQSSLRRIKAKVSDTNNGPQPCTMYQTNSLRSSRSSTSYLKPLQQASHTNSVRSSDSGIGEEIYPKSNVREQGKPQTRI</sequence>
<reference evidence="3" key="2">
    <citation type="journal article" date="2021" name="Genome Biol. Evol.">
        <title>Developing a high-quality reference genome for a parasitic bivalve with doubly uniparental inheritance (Bivalvia: Unionida).</title>
        <authorList>
            <person name="Smith C.H."/>
        </authorList>
    </citation>
    <scope>NUCLEOTIDE SEQUENCE</scope>
    <source>
        <strain evidence="3">CHS0354</strain>
        <tissue evidence="3">Mantle</tissue>
    </source>
</reference>
<dbReference type="Proteomes" id="UP001195483">
    <property type="component" value="Unassembled WGS sequence"/>
</dbReference>
<gene>
    <name evidence="3" type="ORF">CHS0354_024951</name>
</gene>
<proteinExistence type="predicted"/>
<name>A0AAE0VZ98_9BIVA</name>
<reference evidence="3" key="3">
    <citation type="submission" date="2023-05" db="EMBL/GenBank/DDBJ databases">
        <authorList>
            <person name="Smith C.H."/>
        </authorList>
    </citation>
    <scope>NUCLEOTIDE SEQUENCE</scope>
    <source>
        <strain evidence="3">CHS0354</strain>
        <tissue evidence="3">Mantle</tissue>
    </source>
</reference>
<keyword evidence="4" id="KW-1185">Reference proteome</keyword>
<dbReference type="PANTHER" id="PTHR16267:SF11">
    <property type="entry name" value="STUMPS, ISOFORM E"/>
    <property type="match status" value="1"/>
</dbReference>
<organism evidence="3 4">
    <name type="scientific">Potamilus streckersoni</name>
    <dbReference type="NCBI Taxonomy" id="2493646"/>
    <lineage>
        <taxon>Eukaryota</taxon>
        <taxon>Metazoa</taxon>
        <taxon>Spiralia</taxon>
        <taxon>Lophotrochozoa</taxon>
        <taxon>Mollusca</taxon>
        <taxon>Bivalvia</taxon>
        <taxon>Autobranchia</taxon>
        <taxon>Heteroconchia</taxon>
        <taxon>Palaeoheterodonta</taxon>
        <taxon>Unionida</taxon>
        <taxon>Unionoidea</taxon>
        <taxon>Unionidae</taxon>
        <taxon>Ambleminae</taxon>
        <taxon>Lampsilini</taxon>
        <taxon>Potamilus</taxon>
    </lineage>
</organism>
<evidence type="ECO:0000259" key="2">
    <source>
        <dbReference type="PROSITE" id="PS51376"/>
    </source>
</evidence>
<dbReference type="PANTHER" id="PTHR16267">
    <property type="entry name" value="BANK1/PIK3AP1 FAMILY MEMBER"/>
    <property type="match status" value="1"/>
</dbReference>
<dbReference type="InterPro" id="IPR052446">
    <property type="entry name" value="B-cell_PI3K-Signaling_Adptrs"/>
</dbReference>
<dbReference type="Pfam" id="PF14545">
    <property type="entry name" value="DBB"/>
    <property type="match status" value="1"/>
</dbReference>
<comment type="caution">
    <text evidence="3">The sequence shown here is derived from an EMBL/GenBank/DDBJ whole genome shotgun (WGS) entry which is preliminary data.</text>
</comment>
<feature type="compositionally biased region" description="Polar residues" evidence="1">
    <location>
        <begin position="413"/>
        <end position="426"/>
    </location>
</feature>
<evidence type="ECO:0000313" key="3">
    <source>
        <dbReference type="EMBL" id="KAK3596188.1"/>
    </source>
</evidence>
<evidence type="ECO:0000256" key="1">
    <source>
        <dbReference type="SAM" id="MobiDB-lite"/>
    </source>
</evidence>
<protein>
    <recommendedName>
        <fullName evidence="2">DBB domain-containing protein</fullName>
    </recommendedName>
</protein>
<feature type="domain" description="DBB" evidence="2">
    <location>
        <begin position="148"/>
        <end position="285"/>
    </location>
</feature>
<feature type="compositionally biased region" description="Low complexity" evidence="1">
    <location>
        <begin position="398"/>
        <end position="407"/>
    </location>
</feature>
<dbReference type="AlphaFoldDB" id="A0AAE0VZ98"/>
<feature type="region of interest" description="Disordered" evidence="1">
    <location>
        <begin position="381"/>
        <end position="448"/>
    </location>
</feature>
<dbReference type="InterPro" id="IPR017893">
    <property type="entry name" value="DBB_domain"/>
</dbReference>
<dbReference type="EMBL" id="JAEAOA010001476">
    <property type="protein sequence ID" value="KAK3596188.1"/>
    <property type="molecule type" value="Genomic_DNA"/>
</dbReference>
<reference evidence="3" key="1">
    <citation type="journal article" date="2021" name="Genome Biol. Evol.">
        <title>A High-Quality Reference Genome for a Parasitic Bivalve with Doubly Uniparental Inheritance (Bivalvia: Unionida).</title>
        <authorList>
            <person name="Smith C.H."/>
        </authorList>
    </citation>
    <scope>NUCLEOTIDE SEQUENCE</scope>
    <source>
        <strain evidence="3">CHS0354</strain>
    </source>
</reference>
<evidence type="ECO:0000313" key="4">
    <source>
        <dbReference type="Proteomes" id="UP001195483"/>
    </source>
</evidence>
<accession>A0AAE0VZ98</accession>